<evidence type="ECO:0000313" key="2">
    <source>
        <dbReference type="EMBL" id="JAP23356.1"/>
    </source>
</evidence>
<dbReference type="AlphaFoldDB" id="A0A0V0HSG0"/>
<dbReference type="PANTHER" id="PTHR47723">
    <property type="entry name" value="OS05G0353850 PROTEIN"/>
    <property type="match status" value="1"/>
</dbReference>
<proteinExistence type="predicted"/>
<dbReference type="InterPro" id="IPR053151">
    <property type="entry name" value="RNase_H-like"/>
</dbReference>
<dbReference type="Pfam" id="PF13456">
    <property type="entry name" value="RVT_3"/>
    <property type="match status" value="1"/>
</dbReference>
<dbReference type="InterPro" id="IPR012337">
    <property type="entry name" value="RNaseH-like_sf"/>
</dbReference>
<dbReference type="InterPro" id="IPR044730">
    <property type="entry name" value="RNase_H-like_dom_plant"/>
</dbReference>
<dbReference type="InterPro" id="IPR002156">
    <property type="entry name" value="RNaseH_domain"/>
</dbReference>
<evidence type="ECO:0000259" key="1">
    <source>
        <dbReference type="Pfam" id="PF13456"/>
    </source>
</evidence>
<dbReference type="CDD" id="cd06222">
    <property type="entry name" value="RNase_H_like"/>
    <property type="match status" value="1"/>
</dbReference>
<accession>A0A0V0HSG0</accession>
<dbReference type="InterPro" id="IPR036397">
    <property type="entry name" value="RNaseH_sf"/>
</dbReference>
<dbReference type="EMBL" id="GEDG01015561">
    <property type="protein sequence ID" value="JAP23356.1"/>
    <property type="molecule type" value="Transcribed_RNA"/>
</dbReference>
<sequence>MKLKFQYTDLVAEAIAIREGLQCCLENNFPNIIIETDSLALVHMLKGEWEIPWNVTMEVNSINRLRNSMSVRVQHSLREGFTLADFFANLVFLFVGTYEFRSLQEVPIRPRELSS</sequence>
<feature type="domain" description="RNase H type-1" evidence="1">
    <location>
        <begin position="5"/>
        <end position="90"/>
    </location>
</feature>
<dbReference type="GO" id="GO:0003676">
    <property type="term" value="F:nucleic acid binding"/>
    <property type="evidence" value="ECO:0007669"/>
    <property type="project" value="InterPro"/>
</dbReference>
<dbReference type="Gene3D" id="3.30.420.10">
    <property type="entry name" value="Ribonuclease H-like superfamily/Ribonuclease H"/>
    <property type="match status" value="1"/>
</dbReference>
<name>A0A0V0HSG0_SOLCH</name>
<dbReference type="PANTHER" id="PTHR47723:SF24">
    <property type="entry name" value="RNASE H TYPE-1 DOMAIN-CONTAINING PROTEIN"/>
    <property type="match status" value="1"/>
</dbReference>
<dbReference type="GO" id="GO:0004523">
    <property type="term" value="F:RNA-DNA hybrid ribonuclease activity"/>
    <property type="evidence" value="ECO:0007669"/>
    <property type="project" value="InterPro"/>
</dbReference>
<dbReference type="SUPFAM" id="SSF53098">
    <property type="entry name" value="Ribonuclease H-like"/>
    <property type="match status" value="1"/>
</dbReference>
<reference evidence="2" key="1">
    <citation type="submission" date="2015-12" db="EMBL/GenBank/DDBJ databases">
        <title>Gene expression during late stages of embryo sac development: a critical building block for successful pollen-pistil interactions.</title>
        <authorList>
            <person name="Liu Y."/>
            <person name="Joly V."/>
            <person name="Sabar M."/>
            <person name="Matton D.P."/>
        </authorList>
    </citation>
    <scope>NUCLEOTIDE SEQUENCE</scope>
</reference>
<organism evidence="2">
    <name type="scientific">Solanum chacoense</name>
    <name type="common">Chaco potato</name>
    <dbReference type="NCBI Taxonomy" id="4108"/>
    <lineage>
        <taxon>Eukaryota</taxon>
        <taxon>Viridiplantae</taxon>
        <taxon>Streptophyta</taxon>
        <taxon>Embryophyta</taxon>
        <taxon>Tracheophyta</taxon>
        <taxon>Spermatophyta</taxon>
        <taxon>Magnoliopsida</taxon>
        <taxon>eudicotyledons</taxon>
        <taxon>Gunneridae</taxon>
        <taxon>Pentapetalae</taxon>
        <taxon>asterids</taxon>
        <taxon>lamiids</taxon>
        <taxon>Solanales</taxon>
        <taxon>Solanaceae</taxon>
        <taxon>Solanoideae</taxon>
        <taxon>Solaneae</taxon>
        <taxon>Solanum</taxon>
    </lineage>
</organism>
<protein>
    <submittedName>
        <fullName evidence="2">Putative ovule protein</fullName>
    </submittedName>
</protein>